<keyword evidence="2" id="KW-0269">Exonuclease</keyword>
<dbReference type="RefSeq" id="WP_049303395.1">
    <property type="nucleotide sequence ID" value="NZ_CAADND010000699.1"/>
</dbReference>
<organism evidence="2 3">
    <name type="scientific">Pseudomonas aeruginosa</name>
    <dbReference type="NCBI Taxonomy" id="287"/>
    <lineage>
        <taxon>Bacteria</taxon>
        <taxon>Pseudomonadati</taxon>
        <taxon>Pseudomonadota</taxon>
        <taxon>Gammaproteobacteria</taxon>
        <taxon>Pseudomonadales</taxon>
        <taxon>Pseudomonadaceae</taxon>
        <taxon>Pseudomonas</taxon>
    </lineage>
</organism>
<dbReference type="EMBL" id="CVVU01000274">
    <property type="protein sequence ID" value="CRQ11126.1"/>
    <property type="molecule type" value="Genomic_DNA"/>
</dbReference>
<dbReference type="Gene3D" id="3.90.320.10">
    <property type="match status" value="1"/>
</dbReference>
<reference evidence="3" key="1">
    <citation type="submission" date="2015-06" db="EMBL/GenBank/DDBJ databases">
        <authorList>
            <person name="Radhakrishnan Rajesh"/>
            <person name="Underwood Anthony"/>
            <person name="Al-Shahib Ali"/>
        </authorList>
    </citation>
    <scope>NUCLEOTIDE SEQUENCE [LARGE SCALE GENOMIC DNA]</scope>
    <source>
        <strain evidence="3">P19_London_7_VIM_2_05_10</strain>
    </source>
</reference>
<dbReference type="InterPro" id="IPR011604">
    <property type="entry name" value="PDDEXK-like_dom_sf"/>
</dbReference>
<keyword evidence="2" id="KW-0540">Nuclease</keyword>
<evidence type="ECO:0000313" key="2">
    <source>
        <dbReference type="EMBL" id="CRQ11126.1"/>
    </source>
</evidence>
<protein>
    <submittedName>
        <fullName evidence="2">Exonuclease VIII</fullName>
    </submittedName>
</protein>
<evidence type="ECO:0000256" key="1">
    <source>
        <dbReference type="SAM" id="MobiDB-lite"/>
    </source>
</evidence>
<evidence type="ECO:0000313" key="3">
    <source>
        <dbReference type="Proteomes" id="UP000045039"/>
    </source>
</evidence>
<sequence>MSAVIVQNYEDPPFQSATDVSEGLYSLLRSGYSAKLPGKLPVGLDWQDAQDVLRDPAGWLEKTKHQAQQPTSFETSFRLFAQAPAQWDQHYALLPNEVERMSPAKQLALRNELGQKNAGKQIFEHNAYQVMVRMFASVLDCPAAAGYFHHDPLHNVAAFARLGEDGILMKAWFDVLHPNRGLATLLIVPSAGAQAFSRHLDHQRLEIQDALARDIYQSLHGNDPGPLRFICVSSEAPYHCSVHHLDRESTQLGRDQYRAAVKIIQRSAQEGNWPMFSGADHQVSVSPARRNEIESNPLMKEPAMLPRSKADEPQLSGTSSALLHHAQRHREPKAKSAPNDVFNFDAD</sequence>
<dbReference type="AlphaFoldDB" id="A0A9P1RAT7"/>
<dbReference type="GO" id="GO:0004527">
    <property type="term" value="F:exonuclease activity"/>
    <property type="evidence" value="ECO:0007669"/>
    <property type="project" value="UniProtKB-KW"/>
</dbReference>
<comment type="caution">
    <text evidence="2">The sequence shown here is derived from an EMBL/GenBank/DDBJ whole genome shotgun (WGS) entry which is preliminary data.</text>
</comment>
<proteinExistence type="predicted"/>
<accession>A0A9P1RAT7</accession>
<name>A0A9P1RAT7_PSEAI</name>
<keyword evidence="2" id="KW-0378">Hydrolase</keyword>
<dbReference type="Proteomes" id="UP000045039">
    <property type="component" value="Unassembled WGS sequence"/>
</dbReference>
<gene>
    <name evidence="2" type="ORF">PAERUG_P19_London_7_VIM_2_05_10_06780</name>
</gene>
<feature type="region of interest" description="Disordered" evidence="1">
    <location>
        <begin position="273"/>
        <end position="347"/>
    </location>
</feature>